<evidence type="ECO:0000256" key="1">
    <source>
        <dbReference type="SAM" id="Phobius"/>
    </source>
</evidence>
<gene>
    <name evidence="2" type="ORF">ELAC_0065</name>
</gene>
<dbReference type="RefSeq" id="WP_098037284.1">
    <property type="nucleotide sequence ID" value="NZ_CWGJ01000001.1"/>
</dbReference>
<evidence type="ECO:0000313" key="3">
    <source>
        <dbReference type="Proteomes" id="UP000220251"/>
    </source>
</evidence>
<feature type="transmembrane region" description="Helical" evidence="1">
    <location>
        <begin position="12"/>
        <end position="28"/>
    </location>
</feature>
<sequence>MVTQDKTYNPYLILFALGAFLFLALVPLNNMNAEEAPALVPAVKEQGGLSQEMKIGAPAKVDGSSGELKGSQVPYCLKFDPAKWELTTEISNPAAEFAFKRKGEAIYAFIIPEQTPVPIDMMPEVIVYNATSKGMKDVKIVQKETRKVDGKDVLFVEWEGVIGDTNTKISYLGYIYSGNEGTIQFYTFTMGNFLDMYRNDMMAMLNGLCFVEAKPVAR</sequence>
<dbReference type="OrthoDB" id="6400696at2"/>
<dbReference type="EMBL" id="CWGJ01000001">
    <property type="protein sequence ID" value="CRX37428.1"/>
    <property type="molecule type" value="Genomic_DNA"/>
</dbReference>
<keyword evidence="1" id="KW-0472">Membrane</keyword>
<dbReference type="AlphaFoldDB" id="A0A0H5DNP8"/>
<organism evidence="2 3">
    <name type="scientific">Estrella lausannensis</name>
    <dbReference type="NCBI Taxonomy" id="483423"/>
    <lineage>
        <taxon>Bacteria</taxon>
        <taxon>Pseudomonadati</taxon>
        <taxon>Chlamydiota</taxon>
        <taxon>Chlamydiia</taxon>
        <taxon>Parachlamydiales</taxon>
        <taxon>Candidatus Criblamydiaceae</taxon>
        <taxon>Estrella</taxon>
    </lineage>
</organism>
<proteinExistence type="predicted"/>
<protein>
    <submittedName>
        <fullName evidence="2">Conserved putative secreted protein</fullName>
    </submittedName>
</protein>
<keyword evidence="1" id="KW-0812">Transmembrane</keyword>
<evidence type="ECO:0000313" key="2">
    <source>
        <dbReference type="EMBL" id="CRX37428.1"/>
    </source>
</evidence>
<accession>A0A0H5DNP8</accession>
<reference evidence="3" key="1">
    <citation type="submission" date="2015-06" db="EMBL/GenBank/DDBJ databases">
        <authorList>
            <person name="Bertelli C."/>
        </authorList>
    </citation>
    <scope>NUCLEOTIDE SEQUENCE [LARGE SCALE GENOMIC DNA]</scope>
    <source>
        <strain evidence="3">CRIB-30</strain>
    </source>
</reference>
<name>A0A0H5DNP8_9BACT</name>
<keyword evidence="3" id="KW-1185">Reference proteome</keyword>
<dbReference type="Proteomes" id="UP000220251">
    <property type="component" value="Unassembled WGS sequence"/>
</dbReference>
<keyword evidence="1" id="KW-1133">Transmembrane helix</keyword>